<gene>
    <name evidence="6" type="ORF">V6W77_06030</name>
</gene>
<accession>A0ABU7ZF66</accession>
<dbReference type="InterPro" id="IPR024930">
    <property type="entry name" value="Skp_dom_sf"/>
</dbReference>
<evidence type="ECO:0000256" key="3">
    <source>
        <dbReference type="SAM" id="Coils"/>
    </source>
</evidence>
<proteinExistence type="inferred from homology"/>
<dbReference type="InterPro" id="IPR005632">
    <property type="entry name" value="Chaperone_Skp"/>
</dbReference>
<name>A0ABU7ZF66_9PAST</name>
<feature type="region of interest" description="Disordered" evidence="4">
    <location>
        <begin position="233"/>
        <end position="264"/>
    </location>
</feature>
<feature type="chain" id="PRO_5047535345" evidence="5">
    <location>
        <begin position="24"/>
        <end position="264"/>
    </location>
</feature>
<evidence type="ECO:0000256" key="5">
    <source>
        <dbReference type="SAM" id="SignalP"/>
    </source>
</evidence>
<dbReference type="PANTHER" id="PTHR35089">
    <property type="entry name" value="CHAPERONE PROTEIN SKP"/>
    <property type="match status" value="1"/>
</dbReference>
<evidence type="ECO:0000256" key="4">
    <source>
        <dbReference type="SAM" id="MobiDB-lite"/>
    </source>
</evidence>
<dbReference type="SMART" id="SM00935">
    <property type="entry name" value="OmpH"/>
    <property type="match status" value="1"/>
</dbReference>
<feature type="coiled-coil region" evidence="3">
    <location>
        <begin position="53"/>
        <end position="91"/>
    </location>
</feature>
<evidence type="ECO:0000256" key="1">
    <source>
        <dbReference type="ARBA" id="ARBA00009091"/>
    </source>
</evidence>
<keyword evidence="3" id="KW-0175">Coiled coil</keyword>
<feature type="coiled-coil region" evidence="3">
    <location>
        <begin position="122"/>
        <end position="170"/>
    </location>
</feature>
<keyword evidence="2 5" id="KW-0732">Signal</keyword>
<dbReference type="Gene3D" id="3.30.910.20">
    <property type="entry name" value="Skp domain"/>
    <property type="match status" value="2"/>
</dbReference>
<sequence>MKKLFKMTGLTIALATATNMATAADTIGFVDPTYVLQNHPVLLDATAKFDKFVKESQEKFADEDKKLAEENKALTAERNKINTDAQKLQDEQKTVEASIKKKVAALEKEAPRLRSKDIQARQNAIQKEADAFQKKVEAIQKREADFAKKAEAFQKRADDFQKKIEQANKENGGINPQEVQKQAVDEVNATIKEIAKSKGYTLILQPQVALYAEDESKDITEAVLDAIVKKHPDIKIEKPAEAQPAVEKAPEAKAEETKPEEAKK</sequence>
<protein>
    <submittedName>
        <fullName evidence="6">OmpH family outer membrane protein</fullName>
    </submittedName>
</protein>
<evidence type="ECO:0000313" key="7">
    <source>
        <dbReference type="Proteomes" id="UP001432017"/>
    </source>
</evidence>
<dbReference type="PANTHER" id="PTHR35089:SF1">
    <property type="entry name" value="CHAPERONE PROTEIN SKP"/>
    <property type="match status" value="1"/>
</dbReference>
<evidence type="ECO:0000256" key="2">
    <source>
        <dbReference type="ARBA" id="ARBA00022729"/>
    </source>
</evidence>
<comment type="similarity">
    <text evidence="1">Belongs to the Skp family.</text>
</comment>
<comment type="caution">
    <text evidence="6">The sequence shown here is derived from an EMBL/GenBank/DDBJ whole genome shotgun (WGS) entry which is preliminary data.</text>
</comment>
<feature type="signal peptide" evidence="5">
    <location>
        <begin position="1"/>
        <end position="23"/>
    </location>
</feature>
<dbReference type="EMBL" id="JBAJJM010000007">
    <property type="protein sequence ID" value="MEG9475829.1"/>
    <property type="molecule type" value="Genomic_DNA"/>
</dbReference>
<keyword evidence="7" id="KW-1185">Reference proteome</keyword>
<organism evidence="6 7">
    <name type="scientific">Mannheimia indoligenes</name>
    <dbReference type="NCBI Taxonomy" id="3103145"/>
    <lineage>
        <taxon>Bacteria</taxon>
        <taxon>Pseudomonadati</taxon>
        <taxon>Pseudomonadota</taxon>
        <taxon>Gammaproteobacteria</taxon>
        <taxon>Pasteurellales</taxon>
        <taxon>Pasteurellaceae</taxon>
        <taxon>Mannheimia</taxon>
    </lineage>
</organism>
<reference evidence="6" key="1">
    <citation type="submission" date="2023-12" db="EMBL/GenBank/DDBJ databases">
        <title>Mannheima indologenes sp. nov. proposed for Clade V organisms of Mannheimia.</title>
        <authorList>
            <person name="Christensen H."/>
        </authorList>
    </citation>
    <scope>NUCLEOTIDE SEQUENCE</scope>
    <source>
        <strain evidence="6">M14.4</strain>
    </source>
</reference>
<feature type="compositionally biased region" description="Basic and acidic residues" evidence="4">
    <location>
        <begin position="248"/>
        <end position="264"/>
    </location>
</feature>
<evidence type="ECO:0000313" key="6">
    <source>
        <dbReference type="EMBL" id="MEG9475829.1"/>
    </source>
</evidence>
<dbReference type="RefSeq" id="WP_283385700.1">
    <property type="nucleotide sequence ID" value="NZ_JBAJJF010000003.1"/>
</dbReference>
<dbReference type="Proteomes" id="UP001432017">
    <property type="component" value="Unassembled WGS sequence"/>
</dbReference>
<dbReference type="SUPFAM" id="SSF111384">
    <property type="entry name" value="OmpH-like"/>
    <property type="match status" value="2"/>
</dbReference>
<dbReference type="Pfam" id="PF03938">
    <property type="entry name" value="OmpH"/>
    <property type="match status" value="1"/>
</dbReference>